<feature type="transmembrane region" description="Helical" evidence="1">
    <location>
        <begin position="41"/>
        <end position="62"/>
    </location>
</feature>
<dbReference type="RefSeq" id="WP_021239902.1">
    <property type="nucleotide sequence ID" value="NZ_ATHO01000165.1"/>
</dbReference>
<evidence type="ECO:0000256" key="1">
    <source>
        <dbReference type="SAM" id="Phobius"/>
    </source>
</evidence>
<protein>
    <recommendedName>
        <fullName evidence="4">NADP transhydrogenase beta-like domain-containing protein</fullName>
    </recommendedName>
</protein>
<evidence type="ECO:0000313" key="3">
    <source>
        <dbReference type="Proteomes" id="UP000015525"/>
    </source>
</evidence>
<evidence type="ECO:0000313" key="2">
    <source>
        <dbReference type="EMBL" id="EQA99489.1"/>
    </source>
</evidence>
<accession>T0HJG8</accession>
<organism evidence="2 3">
    <name type="scientific">Sphingobium quisquiliarum P25</name>
    <dbReference type="NCBI Taxonomy" id="1329909"/>
    <lineage>
        <taxon>Bacteria</taxon>
        <taxon>Pseudomonadati</taxon>
        <taxon>Pseudomonadota</taxon>
        <taxon>Alphaproteobacteria</taxon>
        <taxon>Sphingomonadales</taxon>
        <taxon>Sphingomonadaceae</taxon>
        <taxon>Sphingobium</taxon>
    </lineage>
</organism>
<feature type="transmembrane region" description="Helical" evidence="1">
    <location>
        <begin position="6"/>
        <end position="29"/>
    </location>
</feature>
<dbReference type="AlphaFoldDB" id="T0HJG8"/>
<gene>
    <name evidence="2" type="ORF">L288_19520</name>
</gene>
<keyword evidence="1" id="KW-0812">Transmembrane</keyword>
<evidence type="ECO:0008006" key="4">
    <source>
        <dbReference type="Google" id="ProtNLM"/>
    </source>
</evidence>
<dbReference type="Proteomes" id="UP000015525">
    <property type="component" value="Unassembled WGS sequence"/>
</dbReference>
<feature type="transmembrane region" description="Helical" evidence="1">
    <location>
        <begin position="68"/>
        <end position="94"/>
    </location>
</feature>
<keyword evidence="3" id="KW-1185">Reference proteome</keyword>
<keyword evidence="1" id="KW-0472">Membrane</keyword>
<keyword evidence="1" id="KW-1133">Transmembrane helix</keyword>
<dbReference type="EMBL" id="ATHO01000165">
    <property type="protein sequence ID" value="EQA99489.1"/>
    <property type="molecule type" value="Genomic_DNA"/>
</dbReference>
<comment type="caution">
    <text evidence="2">The sequence shown here is derived from an EMBL/GenBank/DDBJ whole genome shotgun (WGS) entry which is preliminary data.</text>
</comment>
<name>T0HJG8_9SPHN</name>
<reference evidence="2 3" key="1">
    <citation type="journal article" date="2013" name="Genome Announc.">
        <title>Draft Genome Sequence of Sphingobium quisquiliarum Strain P25T, a Novel Hexachlorocyclohexane (HCH)-Degrading Bacterium Isolated from an HCH Dumpsite.</title>
        <authorList>
            <person name="Kumar Singh A."/>
            <person name="Sangwan N."/>
            <person name="Sharma A."/>
            <person name="Gupta V."/>
            <person name="Khurana J.P."/>
            <person name="Lal R."/>
        </authorList>
    </citation>
    <scope>NUCLEOTIDE SEQUENCE [LARGE SCALE GENOMIC DNA]</scope>
    <source>
        <strain evidence="2 3">P25</strain>
    </source>
</reference>
<sequence>MSLNMQIWIAVLSCLLVGGVSCFAIILLLHKVARQGRGAATLMGAIVFAVLLATGGYLATMAQPEPGAAFVMMLAAFLALLFGLVAGPLAFVAMTREADS</sequence>
<proteinExistence type="predicted"/>